<evidence type="ECO:0000313" key="5">
    <source>
        <dbReference type="EMBL" id="MBK5932115.1"/>
    </source>
</evidence>
<comment type="caution">
    <text evidence="5">The sequence shown here is derived from an EMBL/GenBank/DDBJ whole genome shotgun (WGS) entry which is preliminary data.</text>
</comment>
<dbReference type="GO" id="GO:0016491">
    <property type="term" value="F:oxidoreductase activity"/>
    <property type="evidence" value="ECO:0007669"/>
    <property type="project" value="TreeGrafter"/>
</dbReference>
<keyword evidence="6" id="KW-1185">Reference proteome</keyword>
<protein>
    <recommendedName>
        <fullName evidence="4">Doubled CXXCH motif domain-containing protein</fullName>
    </recommendedName>
</protein>
<feature type="signal peptide" evidence="3">
    <location>
        <begin position="1"/>
        <end position="23"/>
    </location>
</feature>
<dbReference type="InterPro" id="IPR051829">
    <property type="entry name" value="Multiheme_Cytochr_ET"/>
</dbReference>
<reference evidence="5" key="1">
    <citation type="submission" date="2017-05" db="EMBL/GenBank/DDBJ databases">
        <authorList>
            <person name="Imhoff J.F."/>
            <person name="Rahn T."/>
            <person name="Kuenzel S."/>
            <person name="Neulinger S.C."/>
        </authorList>
    </citation>
    <scope>NUCLEOTIDE SEQUENCE</scope>
    <source>
        <strain evidence="5">DSM 4395</strain>
    </source>
</reference>
<dbReference type="InterPro" id="IPR010177">
    <property type="entry name" value="Paired_CXXCH_1"/>
</dbReference>
<keyword evidence="2" id="KW-1133">Transmembrane helix</keyword>
<evidence type="ECO:0000256" key="2">
    <source>
        <dbReference type="SAM" id="Phobius"/>
    </source>
</evidence>
<dbReference type="EMBL" id="NHSF01000076">
    <property type="protein sequence ID" value="MBK5932115.1"/>
    <property type="molecule type" value="Genomic_DNA"/>
</dbReference>
<dbReference type="InterPro" id="IPR036280">
    <property type="entry name" value="Multihaem_cyt_sf"/>
</dbReference>
<feature type="chain" id="PRO_5042498608" description="Doubled CXXCH motif domain-containing protein" evidence="3">
    <location>
        <begin position="24"/>
        <end position="313"/>
    </location>
</feature>
<evidence type="ECO:0000259" key="4">
    <source>
        <dbReference type="Pfam" id="PF09699"/>
    </source>
</evidence>
<keyword evidence="2" id="KW-0812">Transmembrane</keyword>
<proteinExistence type="predicted"/>
<sequence length="313" mass="35252">MFVVGLLCVLVLAMLPSAVSAVASDGSVKAASQQGLFKDDSQDCMRCHWMETMAYRDRETRKIVNLSIDTEAYSHSVHFELACSDCHARGYAHYPHRSSSADEDLQCVSCHEQHQDEGAPNLIGLEHEYEKSVHVTEDVEDFSCFSCHNAHTFKPAGGREPIAEVVERTNGVCLSCHEDLLTPVPKGHEWLPRPQAHWNAVRCLDCHTPVEGRVPERPSHNVLAAAESNQLCVECHTKGSELLSQLYNYRAEQEREQKGFFSRALYNESYIVGMSRNSLLDWISLIVIFLTLLGVAAHGYARYRAYRKREVSQ</sequence>
<dbReference type="PANTHER" id="PTHR35038">
    <property type="entry name" value="DISSIMILATORY SULFITE REDUCTASE SIRA"/>
    <property type="match status" value="1"/>
</dbReference>
<dbReference type="SUPFAM" id="SSF48695">
    <property type="entry name" value="Multiheme cytochromes"/>
    <property type="match status" value="1"/>
</dbReference>
<feature type="domain" description="Doubled CXXCH motif" evidence="4">
    <location>
        <begin position="141"/>
        <end position="179"/>
    </location>
</feature>
<feature type="transmembrane region" description="Helical" evidence="2">
    <location>
        <begin position="282"/>
        <end position="301"/>
    </location>
</feature>
<gene>
    <name evidence="5" type="ORF">CCR82_16625</name>
</gene>
<evidence type="ECO:0000256" key="1">
    <source>
        <dbReference type="ARBA" id="ARBA00022729"/>
    </source>
</evidence>
<dbReference type="Proteomes" id="UP001296967">
    <property type="component" value="Unassembled WGS sequence"/>
</dbReference>
<accession>A0AAJ0XI30</accession>
<keyword evidence="2" id="KW-0472">Membrane</keyword>
<keyword evidence="1 3" id="KW-0732">Signal</keyword>
<dbReference type="Pfam" id="PF09699">
    <property type="entry name" value="Paired_CXXCH_1"/>
    <property type="match status" value="2"/>
</dbReference>
<feature type="domain" description="Doubled CXXCH motif" evidence="4">
    <location>
        <begin position="202"/>
        <end position="239"/>
    </location>
</feature>
<evidence type="ECO:0000256" key="3">
    <source>
        <dbReference type="SAM" id="SignalP"/>
    </source>
</evidence>
<dbReference type="AlphaFoldDB" id="A0AAJ0XI30"/>
<organism evidence="5 6">
    <name type="scientific">Halochromatium salexigens</name>
    <name type="common">Chromatium salexigens</name>
    <dbReference type="NCBI Taxonomy" id="49447"/>
    <lineage>
        <taxon>Bacteria</taxon>
        <taxon>Pseudomonadati</taxon>
        <taxon>Pseudomonadota</taxon>
        <taxon>Gammaproteobacteria</taxon>
        <taxon>Chromatiales</taxon>
        <taxon>Chromatiaceae</taxon>
        <taxon>Halochromatium</taxon>
    </lineage>
</organism>
<dbReference type="PANTHER" id="PTHR35038:SF6">
    <property type="entry name" value="SURFACE LOCALIZED DECAHEME CYTOCHROME C LIPOPROTEIN"/>
    <property type="match status" value="1"/>
</dbReference>
<dbReference type="Gene3D" id="1.10.1130.10">
    <property type="entry name" value="Flavocytochrome C3, Chain A"/>
    <property type="match status" value="1"/>
</dbReference>
<dbReference type="Gene3D" id="3.90.10.10">
    <property type="entry name" value="Cytochrome C3"/>
    <property type="match status" value="1"/>
</dbReference>
<name>A0AAJ0XI30_HALSE</name>
<reference evidence="5" key="2">
    <citation type="journal article" date="2020" name="Microorganisms">
        <title>Osmotic Adaptation and Compatible Solute Biosynthesis of Phototrophic Bacteria as Revealed from Genome Analyses.</title>
        <authorList>
            <person name="Imhoff J.F."/>
            <person name="Rahn T."/>
            <person name="Kunzel S."/>
            <person name="Keller A."/>
            <person name="Neulinger S.C."/>
        </authorList>
    </citation>
    <scope>NUCLEOTIDE SEQUENCE</scope>
    <source>
        <strain evidence="5">DSM 4395</strain>
    </source>
</reference>
<evidence type="ECO:0000313" key="6">
    <source>
        <dbReference type="Proteomes" id="UP001296967"/>
    </source>
</evidence>